<dbReference type="AlphaFoldDB" id="A0A6A5RU01"/>
<name>A0A6A5RU01_9PLEO</name>
<proteinExistence type="predicted"/>
<evidence type="ECO:0000313" key="1">
    <source>
        <dbReference type="EMBL" id="KAF1930498.1"/>
    </source>
</evidence>
<keyword evidence="2" id="KW-1185">Reference proteome</keyword>
<gene>
    <name evidence="1" type="ORF">M421DRAFT_412760</name>
</gene>
<dbReference type="EMBL" id="ML978963">
    <property type="protein sequence ID" value="KAF1930498.1"/>
    <property type="molecule type" value="Genomic_DNA"/>
</dbReference>
<dbReference type="RefSeq" id="XP_033450746.1">
    <property type="nucleotide sequence ID" value="XM_033590432.1"/>
</dbReference>
<protein>
    <submittedName>
        <fullName evidence="1">Uncharacterized protein</fullName>
    </submittedName>
</protein>
<dbReference type="Proteomes" id="UP000800082">
    <property type="component" value="Unassembled WGS sequence"/>
</dbReference>
<accession>A0A6A5RU01</accession>
<organism evidence="1 2">
    <name type="scientific">Didymella exigua CBS 183.55</name>
    <dbReference type="NCBI Taxonomy" id="1150837"/>
    <lineage>
        <taxon>Eukaryota</taxon>
        <taxon>Fungi</taxon>
        <taxon>Dikarya</taxon>
        <taxon>Ascomycota</taxon>
        <taxon>Pezizomycotina</taxon>
        <taxon>Dothideomycetes</taxon>
        <taxon>Pleosporomycetidae</taxon>
        <taxon>Pleosporales</taxon>
        <taxon>Pleosporineae</taxon>
        <taxon>Didymellaceae</taxon>
        <taxon>Didymella</taxon>
    </lineage>
</organism>
<reference evidence="1" key="1">
    <citation type="journal article" date="2020" name="Stud. Mycol.">
        <title>101 Dothideomycetes genomes: a test case for predicting lifestyles and emergence of pathogens.</title>
        <authorList>
            <person name="Haridas S."/>
            <person name="Albert R."/>
            <person name="Binder M."/>
            <person name="Bloem J."/>
            <person name="Labutti K."/>
            <person name="Salamov A."/>
            <person name="Andreopoulos B."/>
            <person name="Baker S."/>
            <person name="Barry K."/>
            <person name="Bills G."/>
            <person name="Bluhm B."/>
            <person name="Cannon C."/>
            <person name="Castanera R."/>
            <person name="Culley D."/>
            <person name="Daum C."/>
            <person name="Ezra D."/>
            <person name="Gonzalez J."/>
            <person name="Henrissat B."/>
            <person name="Kuo A."/>
            <person name="Liang C."/>
            <person name="Lipzen A."/>
            <person name="Lutzoni F."/>
            <person name="Magnuson J."/>
            <person name="Mondo S."/>
            <person name="Nolan M."/>
            <person name="Ohm R."/>
            <person name="Pangilinan J."/>
            <person name="Park H.-J."/>
            <person name="Ramirez L."/>
            <person name="Alfaro M."/>
            <person name="Sun H."/>
            <person name="Tritt A."/>
            <person name="Yoshinaga Y."/>
            <person name="Zwiers L.-H."/>
            <person name="Turgeon B."/>
            <person name="Goodwin S."/>
            <person name="Spatafora J."/>
            <person name="Crous P."/>
            <person name="Grigoriev I."/>
        </authorList>
    </citation>
    <scope>NUCLEOTIDE SEQUENCE</scope>
    <source>
        <strain evidence="1">CBS 183.55</strain>
    </source>
</reference>
<dbReference type="OrthoDB" id="10025998at2759"/>
<evidence type="ECO:0000313" key="2">
    <source>
        <dbReference type="Proteomes" id="UP000800082"/>
    </source>
</evidence>
<dbReference type="GeneID" id="54348099"/>
<sequence length="228" mass="26424">MSDMVIPAFGWFTEDGLKTKSISWAQSQFPMSQSDGISSSELLSDENGDDIKKLTRRRQIGDKHTWMLELDTTGVTIPDMPVTVYESTTFRLKVPTSSEADTSVAHYKVDYDESLKHPVLKYRVFGDHNHLQRNSYSTRKCEELQGRLNELNLIELMKIPVGQRPPQYTELLLNMRLVTGSRGKFDLAPTWTFYDDEVIEFLDKAWKVQQRIDEREEAQRRAKSEELI</sequence>